<dbReference type="Pfam" id="PF01381">
    <property type="entry name" value="HTH_3"/>
    <property type="match status" value="1"/>
</dbReference>
<proteinExistence type="predicted"/>
<organism evidence="2 3">
    <name type="scientific">Skermanella cutis</name>
    <dbReference type="NCBI Taxonomy" id="2775420"/>
    <lineage>
        <taxon>Bacteria</taxon>
        <taxon>Pseudomonadati</taxon>
        <taxon>Pseudomonadota</taxon>
        <taxon>Alphaproteobacteria</taxon>
        <taxon>Rhodospirillales</taxon>
        <taxon>Azospirillaceae</taxon>
        <taxon>Skermanella</taxon>
    </lineage>
</organism>
<gene>
    <name evidence="2" type="ORF">IGS68_25885</name>
</gene>
<evidence type="ECO:0000313" key="2">
    <source>
        <dbReference type="EMBL" id="QQP89371.1"/>
    </source>
</evidence>
<dbReference type="RefSeq" id="WP_201075530.1">
    <property type="nucleotide sequence ID" value="NZ_CP067420.1"/>
</dbReference>
<feature type="domain" description="HTH cro/C1-type" evidence="1">
    <location>
        <begin position="4"/>
        <end position="46"/>
    </location>
</feature>
<name>A0ABX7B8F5_9PROT</name>
<dbReference type="PROSITE" id="PS50943">
    <property type="entry name" value="HTH_CROC1"/>
    <property type="match status" value="1"/>
</dbReference>
<dbReference type="InterPro" id="IPR001387">
    <property type="entry name" value="Cro/C1-type_HTH"/>
</dbReference>
<evidence type="ECO:0000259" key="1">
    <source>
        <dbReference type="PROSITE" id="PS50943"/>
    </source>
</evidence>
<evidence type="ECO:0000313" key="3">
    <source>
        <dbReference type="Proteomes" id="UP000595197"/>
    </source>
</evidence>
<dbReference type="CDD" id="cd00093">
    <property type="entry name" value="HTH_XRE"/>
    <property type="match status" value="1"/>
</dbReference>
<keyword evidence="3" id="KW-1185">Reference proteome</keyword>
<accession>A0ABX7B8F5</accession>
<protein>
    <submittedName>
        <fullName evidence="2">Helix-turn-helix transcriptional regulator</fullName>
    </submittedName>
</protein>
<dbReference type="SUPFAM" id="SSF47413">
    <property type="entry name" value="lambda repressor-like DNA-binding domains"/>
    <property type="match status" value="1"/>
</dbReference>
<dbReference type="Proteomes" id="UP000595197">
    <property type="component" value="Chromosome"/>
</dbReference>
<dbReference type="InterPro" id="IPR010982">
    <property type="entry name" value="Lambda_DNA-bd_dom_sf"/>
</dbReference>
<dbReference type="Gene3D" id="1.10.260.40">
    <property type="entry name" value="lambda repressor-like DNA-binding domains"/>
    <property type="match status" value="1"/>
</dbReference>
<dbReference type="EMBL" id="CP067420">
    <property type="protein sequence ID" value="QQP89371.1"/>
    <property type="molecule type" value="Genomic_DNA"/>
</dbReference>
<sequence length="99" mass="11081">MTDAEVARRAGLTEPRYGHYVAGTRRPDYATLLRLCQVLGTSPNDLLGFDAPPDAESARLRMEDELPVHARALSDDDLSLTIKQVKLLIKRRRKNPPKA</sequence>
<reference evidence="2" key="1">
    <citation type="submission" date="2021-02" db="EMBL/GenBank/DDBJ databases">
        <title>Skermanella TT6 skin isolate.</title>
        <authorList>
            <person name="Lee K."/>
            <person name="Ganzorig M."/>
        </authorList>
    </citation>
    <scope>NUCLEOTIDE SEQUENCE</scope>
    <source>
        <strain evidence="2">TT6</strain>
    </source>
</reference>